<comment type="caution">
    <text evidence="9">The sequence shown here is derived from an EMBL/GenBank/DDBJ whole genome shotgun (WGS) entry which is preliminary data.</text>
</comment>
<keyword evidence="2 7" id="KW-0812">Transmembrane</keyword>
<dbReference type="InterPro" id="IPR049326">
    <property type="entry name" value="Rhodopsin_dom_fungi"/>
</dbReference>
<feature type="transmembrane region" description="Helical" evidence="7">
    <location>
        <begin position="12"/>
        <end position="34"/>
    </location>
</feature>
<name>A0ABR3VP85_HUMIN</name>
<gene>
    <name evidence="9" type="ORF">VTJ49DRAFT_1349</name>
</gene>
<feature type="transmembrane region" description="Helical" evidence="7">
    <location>
        <begin position="133"/>
        <end position="155"/>
    </location>
</feature>
<organism evidence="9 10">
    <name type="scientific">Humicola insolens</name>
    <name type="common">Soft-rot fungus</name>
    <dbReference type="NCBI Taxonomy" id="85995"/>
    <lineage>
        <taxon>Eukaryota</taxon>
        <taxon>Fungi</taxon>
        <taxon>Dikarya</taxon>
        <taxon>Ascomycota</taxon>
        <taxon>Pezizomycotina</taxon>
        <taxon>Sordariomycetes</taxon>
        <taxon>Sordariomycetidae</taxon>
        <taxon>Sordariales</taxon>
        <taxon>Chaetomiaceae</taxon>
        <taxon>Mycothermus</taxon>
    </lineage>
</organism>
<dbReference type="Proteomes" id="UP001583172">
    <property type="component" value="Unassembled WGS sequence"/>
</dbReference>
<evidence type="ECO:0000256" key="6">
    <source>
        <dbReference type="SAM" id="MobiDB-lite"/>
    </source>
</evidence>
<dbReference type="EMBL" id="JAZGSY010000015">
    <property type="protein sequence ID" value="KAL1843478.1"/>
    <property type="molecule type" value="Genomic_DNA"/>
</dbReference>
<feature type="region of interest" description="Disordered" evidence="6">
    <location>
        <begin position="278"/>
        <end position="322"/>
    </location>
</feature>
<dbReference type="PANTHER" id="PTHR33048:SF47">
    <property type="entry name" value="INTEGRAL MEMBRANE PROTEIN-RELATED"/>
    <property type="match status" value="1"/>
</dbReference>
<comment type="similarity">
    <text evidence="5">Belongs to the SAT4 family.</text>
</comment>
<sequence length="414" mass="44984">MSEATSAPLDPALYESMAGVVIAVVSVCLTVAVTTVTLRTYTRAIVLRQFGADDWAAILAVMFAIGSGTMVALNTKYGHGQHLAVVDPTLLWKYFRTFYISIVLYNASLTATKLTFLLQYHRIFGNTAGMRKIILIAFVLVGLWSISQLLVVIFTCTPIHKFWLAETPGTCIPNLPFWYINAAGNIVTDIIVFCIPLPSVTRLKLRRGAKLGLIGVFCLGFFTCAISVIRIQYLRLSDDVTWDNVASSCWSIGELCSGITCACLPTLRPLISRMVPGMGSESGGSNTGPRKYYYGSSSGGRDASHNTSRHHKSNHDDTASARGIIYPEDVELQSDNGSDKDKDVRIEARAAAPSPSSLERATRPPTLDRARFGLGPKSTVHTEVGVATPGPESAWRAADGRIQVKTDFIITRGN</sequence>
<evidence type="ECO:0000313" key="9">
    <source>
        <dbReference type="EMBL" id="KAL1843478.1"/>
    </source>
</evidence>
<keyword evidence="3 7" id="KW-1133">Transmembrane helix</keyword>
<feature type="domain" description="Rhodopsin" evidence="8">
    <location>
        <begin position="38"/>
        <end position="273"/>
    </location>
</feature>
<evidence type="ECO:0000256" key="3">
    <source>
        <dbReference type="ARBA" id="ARBA00022989"/>
    </source>
</evidence>
<evidence type="ECO:0000256" key="1">
    <source>
        <dbReference type="ARBA" id="ARBA00004141"/>
    </source>
</evidence>
<keyword evidence="10" id="KW-1185">Reference proteome</keyword>
<dbReference type="InterPro" id="IPR052337">
    <property type="entry name" value="SAT4-like"/>
</dbReference>
<comment type="subcellular location">
    <subcellularLocation>
        <location evidence="1">Membrane</location>
        <topology evidence="1">Multi-pass membrane protein</topology>
    </subcellularLocation>
</comment>
<evidence type="ECO:0000256" key="5">
    <source>
        <dbReference type="ARBA" id="ARBA00038359"/>
    </source>
</evidence>
<evidence type="ECO:0000313" key="10">
    <source>
        <dbReference type="Proteomes" id="UP001583172"/>
    </source>
</evidence>
<feature type="transmembrane region" description="Helical" evidence="7">
    <location>
        <begin position="55"/>
        <end position="74"/>
    </location>
</feature>
<evidence type="ECO:0000256" key="2">
    <source>
        <dbReference type="ARBA" id="ARBA00022692"/>
    </source>
</evidence>
<dbReference type="PANTHER" id="PTHR33048">
    <property type="entry name" value="PTH11-LIKE INTEGRAL MEMBRANE PROTEIN (AFU_ORTHOLOGUE AFUA_5G11245)"/>
    <property type="match status" value="1"/>
</dbReference>
<evidence type="ECO:0000256" key="7">
    <source>
        <dbReference type="SAM" id="Phobius"/>
    </source>
</evidence>
<accession>A0ABR3VP85</accession>
<reference evidence="9 10" key="1">
    <citation type="journal article" date="2024" name="Commun. Biol.">
        <title>Comparative genomic analysis of thermophilic fungi reveals convergent evolutionary adaptations and gene losses.</title>
        <authorList>
            <person name="Steindorff A.S."/>
            <person name="Aguilar-Pontes M.V."/>
            <person name="Robinson A.J."/>
            <person name="Andreopoulos B."/>
            <person name="LaButti K."/>
            <person name="Kuo A."/>
            <person name="Mondo S."/>
            <person name="Riley R."/>
            <person name="Otillar R."/>
            <person name="Haridas S."/>
            <person name="Lipzen A."/>
            <person name="Grimwood J."/>
            <person name="Schmutz J."/>
            <person name="Clum A."/>
            <person name="Reid I.D."/>
            <person name="Moisan M.C."/>
            <person name="Butler G."/>
            <person name="Nguyen T.T.M."/>
            <person name="Dewar K."/>
            <person name="Conant G."/>
            <person name="Drula E."/>
            <person name="Henrissat B."/>
            <person name="Hansel C."/>
            <person name="Singer S."/>
            <person name="Hutchinson M.I."/>
            <person name="de Vries R.P."/>
            <person name="Natvig D.O."/>
            <person name="Powell A.J."/>
            <person name="Tsang A."/>
            <person name="Grigoriev I.V."/>
        </authorList>
    </citation>
    <scope>NUCLEOTIDE SEQUENCE [LARGE SCALE GENOMIC DNA]</scope>
    <source>
        <strain evidence="9 10">CBS 620.91</strain>
    </source>
</reference>
<feature type="region of interest" description="Disordered" evidence="6">
    <location>
        <begin position="347"/>
        <end position="368"/>
    </location>
</feature>
<feature type="transmembrane region" description="Helical" evidence="7">
    <location>
        <begin position="175"/>
        <end position="199"/>
    </location>
</feature>
<feature type="transmembrane region" description="Helical" evidence="7">
    <location>
        <begin position="211"/>
        <end position="233"/>
    </location>
</feature>
<dbReference type="Pfam" id="PF20684">
    <property type="entry name" value="Fung_rhodopsin"/>
    <property type="match status" value="1"/>
</dbReference>
<keyword evidence="4 7" id="KW-0472">Membrane</keyword>
<evidence type="ECO:0000256" key="4">
    <source>
        <dbReference type="ARBA" id="ARBA00023136"/>
    </source>
</evidence>
<proteinExistence type="inferred from homology"/>
<feature type="transmembrane region" description="Helical" evidence="7">
    <location>
        <begin position="94"/>
        <end position="112"/>
    </location>
</feature>
<evidence type="ECO:0000259" key="8">
    <source>
        <dbReference type="Pfam" id="PF20684"/>
    </source>
</evidence>
<protein>
    <recommendedName>
        <fullName evidence="8">Rhodopsin domain-containing protein</fullName>
    </recommendedName>
</protein>